<dbReference type="InterPro" id="IPR040008">
    <property type="entry name" value="Ribosomal_mL46"/>
</dbReference>
<gene>
    <name evidence="10" type="ORF">CTAYLR_010079</name>
</gene>
<dbReference type="PANTHER" id="PTHR13124">
    <property type="entry name" value="39S RIBOSOMAL PROTEIN L46, MITOCHONDRIAL PRECURSOR-RELATED"/>
    <property type="match status" value="1"/>
</dbReference>
<dbReference type="GO" id="GO:0003735">
    <property type="term" value="F:structural constituent of ribosome"/>
    <property type="evidence" value="ECO:0007669"/>
    <property type="project" value="InterPro"/>
</dbReference>
<keyword evidence="11" id="KW-1185">Reference proteome</keyword>
<evidence type="ECO:0000256" key="8">
    <source>
        <dbReference type="SAM" id="MobiDB-lite"/>
    </source>
</evidence>
<evidence type="ECO:0000256" key="7">
    <source>
        <dbReference type="ARBA" id="ARBA00035190"/>
    </source>
</evidence>
<keyword evidence="6" id="KW-0687">Ribonucleoprotein</keyword>
<keyword evidence="4" id="KW-0689">Ribosomal protein</keyword>
<evidence type="ECO:0000256" key="5">
    <source>
        <dbReference type="ARBA" id="ARBA00023128"/>
    </source>
</evidence>
<feature type="domain" description="Large ribosomal subunit protein mL46 N-terminal" evidence="9">
    <location>
        <begin position="65"/>
        <end position="109"/>
    </location>
</feature>
<dbReference type="Gene3D" id="3.90.79.10">
    <property type="entry name" value="Nucleoside Triphosphate Pyrophosphohydrolase"/>
    <property type="match status" value="1"/>
</dbReference>
<dbReference type="GO" id="GO:0005762">
    <property type="term" value="C:mitochondrial large ribosomal subunit"/>
    <property type="evidence" value="ECO:0007669"/>
    <property type="project" value="TreeGrafter"/>
</dbReference>
<evidence type="ECO:0000313" key="11">
    <source>
        <dbReference type="Proteomes" id="UP001230188"/>
    </source>
</evidence>
<evidence type="ECO:0000256" key="4">
    <source>
        <dbReference type="ARBA" id="ARBA00022980"/>
    </source>
</evidence>
<organism evidence="10 11">
    <name type="scientific">Chrysophaeum taylorii</name>
    <dbReference type="NCBI Taxonomy" id="2483200"/>
    <lineage>
        <taxon>Eukaryota</taxon>
        <taxon>Sar</taxon>
        <taxon>Stramenopiles</taxon>
        <taxon>Ochrophyta</taxon>
        <taxon>Pelagophyceae</taxon>
        <taxon>Pelagomonadales</taxon>
        <taxon>Pelagomonadaceae</taxon>
        <taxon>Chrysophaeum</taxon>
    </lineage>
</organism>
<dbReference type="InterPro" id="IPR033650">
    <property type="entry name" value="Ribosomal_mL46_NUDIX"/>
</dbReference>
<comment type="caution">
    <text evidence="10">The sequence shown here is derived from an EMBL/GenBank/DDBJ whole genome shotgun (WGS) entry which is preliminary data.</text>
</comment>
<dbReference type="Pfam" id="PF11788">
    <property type="entry name" value="MRP-L46"/>
    <property type="match status" value="1"/>
</dbReference>
<dbReference type="PANTHER" id="PTHR13124:SF12">
    <property type="entry name" value="LARGE RIBOSOMAL SUBUNIT PROTEIN ML46"/>
    <property type="match status" value="1"/>
</dbReference>
<evidence type="ECO:0000256" key="6">
    <source>
        <dbReference type="ARBA" id="ARBA00023274"/>
    </source>
</evidence>
<dbReference type="EMBL" id="JAQMWT010000460">
    <property type="protein sequence ID" value="KAJ8600999.1"/>
    <property type="molecule type" value="Genomic_DNA"/>
</dbReference>
<dbReference type="Proteomes" id="UP001230188">
    <property type="component" value="Unassembled WGS sequence"/>
</dbReference>
<dbReference type="AlphaFoldDB" id="A0AAD7UAR4"/>
<comment type="subcellular location">
    <subcellularLocation>
        <location evidence="1">Mitochondrion</location>
    </subcellularLocation>
</comment>
<dbReference type="InterPro" id="IPR021757">
    <property type="entry name" value="Ribosomal_mL46_N"/>
</dbReference>
<evidence type="ECO:0000313" key="10">
    <source>
        <dbReference type="EMBL" id="KAJ8600999.1"/>
    </source>
</evidence>
<accession>A0AAD7UAR4</accession>
<feature type="region of interest" description="Disordered" evidence="8">
    <location>
        <begin position="17"/>
        <end position="36"/>
    </location>
</feature>
<comment type="similarity">
    <text evidence="2">Belongs to the mitochondrion-specific ribosomal protein mL46 family.</text>
</comment>
<sequence length="266" mass="30524">MATRLVGRWCRRRLSSEAEKKKRRVSSYPEKKPSRARRRRVLSDLALRRDTLEATASKSGRTIGLKASVVIERTPVLMPDPEPWEEAMWRLQEELAEHDGWDYPEEIAEPMRFKGPEDLPFELASRTTQADIDDDRRSIERSLVKSLFLVVKTPDGWRFPEAVVEESDNLHQAASRAISRTCGDNLYTYIMGNAPIGVWFQNPAAGKGDLYRQFFMKAIIVDPYNTGTVRLVDTKVTSDFAWIHKGEFPDYIADQDHALFLDHLLG</sequence>
<evidence type="ECO:0000259" key="9">
    <source>
        <dbReference type="Pfam" id="PF11788"/>
    </source>
</evidence>
<protein>
    <recommendedName>
        <fullName evidence="7">Large ribosomal subunit protein mL46</fullName>
    </recommendedName>
</protein>
<proteinExistence type="inferred from homology"/>
<reference evidence="10" key="1">
    <citation type="submission" date="2023-01" db="EMBL/GenBank/DDBJ databases">
        <title>Metagenome sequencing of chrysophaentin producing Chrysophaeum taylorii.</title>
        <authorList>
            <person name="Davison J."/>
            <person name="Bewley C."/>
        </authorList>
    </citation>
    <scope>NUCLEOTIDE SEQUENCE</scope>
    <source>
        <strain evidence="10">NIES-1699</strain>
    </source>
</reference>
<name>A0AAD7UAR4_9STRA</name>
<keyword evidence="5" id="KW-0496">Mitochondrion</keyword>
<evidence type="ECO:0000256" key="1">
    <source>
        <dbReference type="ARBA" id="ARBA00004173"/>
    </source>
</evidence>
<evidence type="ECO:0000256" key="3">
    <source>
        <dbReference type="ARBA" id="ARBA00022946"/>
    </source>
</evidence>
<evidence type="ECO:0000256" key="2">
    <source>
        <dbReference type="ARBA" id="ARBA00009070"/>
    </source>
</evidence>
<keyword evidence="3" id="KW-0809">Transit peptide</keyword>
<dbReference type="CDD" id="cd04661">
    <property type="entry name" value="NUDIX_MRP_L46"/>
    <property type="match status" value="1"/>
</dbReference>